<protein>
    <submittedName>
        <fullName evidence="2">HDOD domain protein</fullName>
    </submittedName>
</protein>
<dbReference type="SUPFAM" id="SSF109604">
    <property type="entry name" value="HD-domain/PDEase-like"/>
    <property type="match status" value="1"/>
</dbReference>
<name>A0A5C5XN17_9PLAN</name>
<dbReference type="RefSeq" id="WP_146505223.1">
    <property type="nucleotide sequence ID" value="NZ_SJPG01000001.1"/>
</dbReference>
<dbReference type="PANTHER" id="PTHR33525">
    <property type="match status" value="1"/>
</dbReference>
<dbReference type="Gene3D" id="1.10.3210.10">
    <property type="entry name" value="Hypothetical protein af1432"/>
    <property type="match status" value="1"/>
</dbReference>
<gene>
    <name evidence="2" type="ORF">Pan54_42380</name>
</gene>
<sequence length="301" mass="33727">MNWADFRKELLTSEPQIAPPDLQVIVLPDVIFRVVRAAQREDASANEVGKIIDTDSSLTCDLLKYVNSSAMMLRHKAATASRATMLLGVKRTKLFVLSLASNRMMRNVKSPLILMKRFAVSSLERALFSKMVAGHLGMDEDLAFSAGLMQDLVLPALTADFASKYSELLELSEESQTDLAKLEQQELGWDHASVAARMMDSWGFPEDLVCCVFLHHQLDRILQDKLLYNTELLPVAMSGLLNDLFKQTPNGMQKLEQVWNDVLPAVSLPEQALVIYDQLQEMNPEFHGHQSLAEHLAVMIS</sequence>
<reference evidence="2 3" key="1">
    <citation type="submission" date="2019-02" db="EMBL/GenBank/DDBJ databases">
        <title>Deep-cultivation of Planctomycetes and their phenomic and genomic characterization uncovers novel biology.</title>
        <authorList>
            <person name="Wiegand S."/>
            <person name="Jogler M."/>
            <person name="Boedeker C."/>
            <person name="Pinto D."/>
            <person name="Vollmers J."/>
            <person name="Rivas-Marin E."/>
            <person name="Kohn T."/>
            <person name="Peeters S.H."/>
            <person name="Heuer A."/>
            <person name="Rast P."/>
            <person name="Oberbeckmann S."/>
            <person name="Bunk B."/>
            <person name="Jeske O."/>
            <person name="Meyerdierks A."/>
            <person name="Storesund J.E."/>
            <person name="Kallscheuer N."/>
            <person name="Luecker S."/>
            <person name="Lage O.M."/>
            <person name="Pohl T."/>
            <person name="Merkel B.J."/>
            <person name="Hornburger P."/>
            <person name="Mueller R.-W."/>
            <person name="Bruemmer F."/>
            <person name="Labrenz M."/>
            <person name="Spormann A.M."/>
            <person name="Op Den Camp H."/>
            <person name="Overmann J."/>
            <person name="Amann R."/>
            <person name="Jetten M.S.M."/>
            <person name="Mascher T."/>
            <person name="Medema M.H."/>
            <person name="Devos D.P."/>
            <person name="Kaster A.-K."/>
            <person name="Ovreas L."/>
            <person name="Rohde M."/>
            <person name="Galperin M.Y."/>
            <person name="Jogler C."/>
        </authorList>
    </citation>
    <scope>NUCLEOTIDE SEQUENCE [LARGE SCALE GENOMIC DNA]</scope>
    <source>
        <strain evidence="2 3">Pan54</strain>
    </source>
</reference>
<comment type="caution">
    <text evidence="2">The sequence shown here is derived from an EMBL/GenBank/DDBJ whole genome shotgun (WGS) entry which is preliminary data.</text>
</comment>
<dbReference type="PROSITE" id="PS51833">
    <property type="entry name" value="HDOD"/>
    <property type="match status" value="1"/>
</dbReference>
<dbReference type="InterPro" id="IPR052340">
    <property type="entry name" value="RNase_Y/CdgJ"/>
</dbReference>
<feature type="domain" description="HDOD" evidence="1">
    <location>
        <begin position="24"/>
        <end position="218"/>
    </location>
</feature>
<dbReference type="InterPro" id="IPR013976">
    <property type="entry name" value="HDOD"/>
</dbReference>
<evidence type="ECO:0000313" key="3">
    <source>
        <dbReference type="Proteomes" id="UP000316095"/>
    </source>
</evidence>
<dbReference type="AlphaFoldDB" id="A0A5C5XN17"/>
<proteinExistence type="predicted"/>
<organism evidence="2 3">
    <name type="scientific">Rubinisphaera italica</name>
    <dbReference type="NCBI Taxonomy" id="2527969"/>
    <lineage>
        <taxon>Bacteria</taxon>
        <taxon>Pseudomonadati</taxon>
        <taxon>Planctomycetota</taxon>
        <taxon>Planctomycetia</taxon>
        <taxon>Planctomycetales</taxon>
        <taxon>Planctomycetaceae</taxon>
        <taxon>Rubinisphaera</taxon>
    </lineage>
</organism>
<dbReference type="Proteomes" id="UP000316095">
    <property type="component" value="Unassembled WGS sequence"/>
</dbReference>
<keyword evidence="3" id="KW-1185">Reference proteome</keyword>
<evidence type="ECO:0000259" key="1">
    <source>
        <dbReference type="PROSITE" id="PS51833"/>
    </source>
</evidence>
<accession>A0A5C5XN17</accession>
<dbReference type="Pfam" id="PF08668">
    <property type="entry name" value="HDOD"/>
    <property type="match status" value="1"/>
</dbReference>
<dbReference type="EMBL" id="SJPG01000001">
    <property type="protein sequence ID" value="TWT63485.1"/>
    <property type="molecule type" value="Genomic_DNA"/>
</dbReference>
<evidence type="ECO:0000313" key="2">
    <source>
        <dbReference type="EMBL" id="TWT63485.1"/>
    </source>
</evidence>
<dbReference type="PANTHER" id="PTHR33525:SF3">
    <property type="entry name" value="RIBONUCLEASE Y"/>
    <property type="match status" value="1"/>
</dbReference>
<dbReference type="OrthoDB" id="9784953at2"/>